<dbReference type="RefSeq" id="WP_236900712.1">
    <property type="nucleotide sequence ID" value="NZ_CP016282.1"/>
</dbReference>
<feature type="transmembrane region" description="Helical" evidence="1">
    <location>
        <begin position="246"/>
        <end position="266"/>
    </location>
</feature>
<dbReference type="PATRIC" id="fig|670052.7.peg.2780"/>
<dbReference type="PIRSF" id="PIRSF006648">
    <property type="entry name" value="DrrB"/>
    <property type="match status" value="1"/>
</dbReference>
<dbReference type="InterPro" id="IPR051784">
    <property type="entry name" value="Nod_factor_ABC_transporter"/>
</dbReference>
<gene>
    <name evidence="2" type="ORF">PA27867_2705</name>
</gene>
<accession>A0A1B1BM71</accession>
<feature type="transmembrane region" description="Helical" evidence="1">
    <location>
        <begin position="78"/>
        <end position="104"/>
    </location>
</feature>
<feature type="transmembrane region" description="Helical" evidence="1">
    <location>
        <begin position="20"/>
        <end position="40"/>
    </location>
</feature>
<organism evidence="2 3">
    <name type="scientific">Cryobacterium arcticum</name>
    <dbReference type="NCBI Taxonomy" id="670052"/>
    <lineage>
        <taxon>Bacteria</taxon>
        <taxon>Bacillati</taxon>
        <taxon>Actinomycetota</taxon>
        <taxon>Actinomycetes</taxon>
        <taxon>Micrococcales</taxon>
        <taxon>Microbacteriaceae</taxon>
        <taxon>Cryobacterium</taxon>
    </lineage>
</organism>
<reference evidence="2 3" key="1">
    <citation type="submission" date="2016-06" db="EMBL/GenBank/DDBJ databases">
        <title>Genome sequencing of Cryobacterium arcticum PAMC 27867.</title>
        <authorList>
            <person name="Lee J."/>
            <person name="Kim O.-S."/>
        </authorList>
    </citation>
    <scope>NUCLEOTIDE SEQUENCE [LARGE SCALE GENOMIC DNA]</scope>
    <source>
        <strain evidence="2 3">PAMC 27867</strain>
    </source>
</reference>
<dbReference type="EMBL" id="CP016282">
    <property type="protein sequence ID" value="ANP73645.1"/>
    <property type="molecule type" value="Genomic_DNA"/>
</dbReference>
<feature type="transmembrane region" description="Helical" evidence="1">
    <location>
        <begin position="156"/>
        <end position="177"/>
    </location>
</feature>
<keyword evidence="1" id="KW-0472">Membrane</keyword>
<dbReference type="InterPro" id="IPR000412">
    <property type="entry name" value="ABC_2_transport"/>
</dbReference>
<feature type="transmembrane region" description="Helical" evidence="1">
    <location>
        <begin position="189"/>
        <end position="209"/>
    </location>
</feature>
<dbReference type="GO" id="GO:0140359">
    <property type="term" value="F:ABC-type transporter activity"/>
    <property type="evidence" value="ECO:0007669"/>
    <property type="project" value="InterPro"/>
</dbReference>
<dbReference type="GO" id="GO:0043190">
    <property type="term" value="C:ATP-binding cassette (ABC) transporter complex"/>
    <property type="evidence" value="ECO:0007669"/>
    <property type="project" value="InterPro"/>
</dbReference>
<dbReference type="Proteomes" id="UP000092582">
    <property type="component" value="Chromosome 1"/>
</dbReference>
<dbReference type="PANTHER" id="PTHR43229">
    <property type="entry name" value="NODULATION PROTEIN J"/>
    <property type="match status" value="1"/>
</dbReference>
<keyword evidence="3" id="KW-1185">Reference proteome</keyword>
<proteinExistence type="predicted"/>
<dbReference type="STRING" id="670052.PA27867_2705"/>
<feature type="transmembrane region" description="Helical" evidence="1">
    <location>
        <begin position="47"/>
        <end position="66"/>
    </location>
</feature>
<name>A0A1B1BM71_9MICO</name>
<dbReference type="PANTHER" id="PTHR43229:SF6">
    <property type="entry name" value="ABC-TYPE MULTIDRUG TRANSPORT SYSTEM, PERMEASE COMPONENT"/>
    <property type="match status" value="1"/>
</dbReference>
<keyword evidence="1" id="KW-0812">Transmembrane</keyword>
<feature type="transmembrane region" description="Helical" evidence="1">
    <location>
        <begin position="125"/>
        <end position="150"/>
    </location>
</feature>
<evidence type="ECO:0000313" key="2">
    <source>
        <dbReference type="EMBL" id="ANP73645.1"/>
    </source>
</evidence>
<dbReference type="AlphaFoldDB" id="A0A1B1BM71"/>
<keyword evidence="1" id="KW-1133">Transmembrane helix</keyword>
<dbReference type="KEGG" id="cart:PA27867_2705"/>
<evidence type="ECO:0000313" key="3">
    <source>
        <dbReference type="Proteomes" id="UP000092582"/>
    </source>
</evidence>
<evidence type="ECO:0000256" key="1">
    <source>
        <dbReference type="SAM" id="Phobius"/>
    </source>
</evidence>
<protein>
    <submittedName>
        <fullName evidence="2">ABC transporter</fullName>
    </submittedName>
</protein>
<sequence length="275" mass="29171">MSTLTPTPAGTAPGAGGRGPVLGGRTGILALTLVHARIILVETFRIPAALIGSLVFPGLSLLFFVVPQRTVADNPEFATQAVIALSVFALMSNSLFSFGLNISANREQPWDPYLRTLPVPGISRVLGQICSTGLMGLVSILPVIAIGALFTAAEASALGILAGIVALGISALPFMFIGISIGYSMSSKAAIAVVQIVMFGLAFAGGLFLPPYLFADWLDTLSKFLPSRQAREFVIWAVQGGELEPWVWVGILVWTAATFALALLLFRRDEGRRYH</sequence>